<sequence>MAKLSKSLTLLILGNRPLLRDKYIMSNFLMKLTMAQTLLNETPNNVLLLEVNMITLKSNRIMVAVAGLLSLAIMLSTAFDAYAISGAQSSASVSVDPFNDPRMIINRVTTETITTSSSPSDFQINSTQSNIWEDALVESTISDGPYKLSTSTASSSGSMVNQLSLALSDAGGDYSANAQTVHDIDFQIGLGGALQATAFYDVLLQLYADNGKESASGYLLAGIYLRNLTQLTESSDVVQFSYSTSTFPEEYFTSLQGSLSTSLDFATGDYGSFRVIVDGNAFASSQPAQSADPVPEPSTLALFGIGAIGAALVRKRSRR</sequence>
<feature type="transmembrane region" description="Helical" evidence="1">
    <location>
        <begin position="61"/>
        <end position="84"/>
    </location>
</feature>
<evidence type="ECO:0000313" key="4">
    <source>
        <dbReference type="Proteomes" id="UP000811899"/>
    </source>
</evidence>
<keyword evidence="1" id="KW-0812">Transmembrane</keyword>
<proteinExistence type="predicted"/>
<organism evidence="3 4">
    <name type="scientific">Geoanaerobacter pelophilus</name>
    <dbReference type="NCBI Taxonomy" id="60036"/>
    <lineage>
        <taxon>Bacteria</taxon>
        <taxon>Pseudomonadati</taxon>
        <taxon>Thermodesulfobacteriota</taxon>
        <taxon>Desulfuromonadia</taxon>
        <taxon>Geobacterales</taxon>
        <taxon>Geobacteraceae</taxon>
        <taxon>Geoanaerobacter</taxon>
    </lineage>
</organism>
<evidence type="ECO:0000313" key="3">
    <source>
        <dbReference type="EMBL" id="MBT0665882.1"/>
    </source>
</evidence>
<reference evidence="3 4" key="1">
    <citation type="submission" date="2021-05" db="EMBL/GenBank/DDBJ databases">
        <title>The draft genome of Geobacter pelophilus DSM 12255.</title>
        <authorList>
            <person name="Xu Z."/>
            <person name="Masuda Y."/>
            <person name="Itoh H."/>
            <person name="Senoo K."/>
        </authorList>
    </citation>
    <scope>NUCLEOTIDE SEQUENCE [LARGE SCALE GENOMIC DNA]</scope>
    <source>
        <strain evidence="3 4">DSM 12255</strain>
    </source>
</reference>
<keyword evidence="4" id="KW-1185">Reference proteome</keyword>
<protein>
    <submittedName>
        <fullName evidence="3">PEP-CTERM sorting domain-containing protein</fullName>
    </submittedName>
</protein>
<comment type="caution">
    <text evidence="3">The sequence shown here is derived from an EMBL/GenBank/DDBJ whole genome shotgun (WGS) entry which is preliminary data.</text>
</comment>
<dbReference type="NCBIfam" id="TIGR02595">
    <property type="entry name" value="PEP_CTERM"/>
    <property type="match status" value="1"/>
</dbReference>
<name>A0AAW4L6T0_9BACT</name>
<dbReference type="Proteomes" id="UP000811899">
    <property type="component" value="Unassembled WGS sequence"/>
</dbReference>
<dbReference type="EMBL" id="JAHCVJ010000007">
    <property type="protein sequence ID" value="MBT0665882.1"/>
    <property type="molecule type" value="Genomic_DNA"/>
</dbReference>
<keyword evidence="1" id="KW-0472">Membrane</keyword>
<dbReference type="InterPro" id="IPR013424">
    <property type="entry name" value="Ice-binding_C"/>
</dbReference>
<dbReference type="Pfam" id="PF07589">
    <property type="entry name" value="PEP-CTERM"/>
    <property type="match status" value="1"/>
</dbReference>
<keyword evidence="1" id="KW-1133">Transmembrane helix</keyword>
<dbReference type="AlphaFoldDB" id="A0AAW4L6T0"/>
<evidence type="ECO:0000259" key="2">
    <source>
        <dbReference type="Pfam" id="PF07589"/>
    </source>
</evidence>
<evidence type="ECO:0000256" key="1">
    <source>
        <dbReference type="SAM" id="Phobius"/>
    </source>
</evidence>
<gene>
    <name evidence="3" type="ORF">KI809_16350</name>
</gene>
<feature type="domain" description="Ice-binding protein C-terminal" evidence="2">
    <location>
        <begin position="293"/>
        <end position="315"/>
    </location>
</feature>
<accession>A0AAW4L6T0</accession>